<keyword evidence="1" id="KW-0472">Membrane</keyword>
<gene>
    <name evidence="2" type="ORF">Mal33_49050</name>
</gene>
<keyword evidence="1" id="KW-0812">Transmembrane</keyword>
<dbReference type="AlphaFoldDB" id="A0A518J0L3"/>
<name>A0A518J0L3_9BACT</name>
<organism evidence="2 3">
    <name type="scientific">Rosistilla oblonga</name>
    <dbReference type="NCBI Taxonomy" id="2527990"/>
    <lineage>
        <taxon>Bacteria</taxon>
        <taxon>Pseudomonadati</taxon>
        <taxon>Planctomycetota</taxon>
        <taxon>Planctomycetia</taxon>
        <taxon>Pirellulales</taxon>
        <taxon>Pirellulaceae</taxon>
        <taxon>Rosistilla</taxon>
    </lineage>
</organism>
<sequence length="72" mass="7897">MPGFNRAGRESVKFSWPPMSTPNAYIGGIISGGLRLLRQLCRARLPRDSFALGRPATFAARCDDMPGGRDCR</sequence>
<evidence type="ECO:0000313" key="2">
    <source>
        <dbReference type="EMBL" id="QDV58880.1"/>
    </source>
</evidence>
<proteinExistence type="predicted"/>
<dbReference type="Proteomes" id="UP000316770">
    <property type="component" value="Chromosome"/>
</dbReference>
<protein>
    <submittedName>
        <fullName evidence="2">Uncharacterized protein</fullName>
    </submittedName>
</protein>
<keyword evidence="3" id="KW-1185">Reference proteome</keyword>
<dbReference type="EMBL" id="CP036318">
    <property type="protein sequence ID" value="QDV58880.1"/>
    <property type="molecule type" value="Genomic_DNA"/>
</dbReference>
<reference evidence="2 3" key="1">
    <citation type="submission" date="2019-02" db="EMBL/GenBank/DDBJ databases">
        <title>Deep-cultivation of Planctomycetes and their phenomic and genomic characterization uncovers novel biology.</title>
        <authorList>
            <person name="Wiegand S."/>
            <person name="Jogler M."/>
            <person name="Boedeker C."/>
            <person name="Pinto D."/>
            <person name="Vollmers J."/>
            <person name="Rivas-Marin E."/>
            <person name="Kohn T."/>
            <person name="Peeters S.H."/>
            <person name="Heuer A."/>
            <person name="Rast P."/>
            <person name="Oberbeckmann S."/>
            <person name="Bunk B."/>
            <person name="Jeske O."/>
            <person name="Meyerdierks A."/>
            <person name="Storesund J.E."/>
            <person name="Kallscheuer N."/>
            <person name="Luecker S."/>
            <person name="Lage O.M."/>
            <person name="Pohl T."/>
            <person name="Merkel B.J."/>
            <person name="Hornburger P."/>
            <person name="Mueller R.-W."/>
            <person name="Bruemmer F."/>
            <person name="Labrenz M."/>
            <person name="Spormann A.M."/>
            <person name="Op den Camp H."/>
            <person name="Overmann J."/>
            <person name="Amann R."/>
            <person name="Jetten M.S.M."/>
            <person name="Mascher T."/>
            <person name="Medema M.H."/>
            <person name="Devos D.P."/>
            <person name="Kaster A.-K."/>
            <person name="Ovreas L."/>
            <person name="Rohde M."/>
            <person name="Galperin M.Y."/>
            <person name="Jogler C."/>
        </authorList>
    </citation>
    <scope>NUCLEOTIDE SEQUENCE [LARGE SCALE GENOMIC DNA]</scope>
    <source>
        <strain evidence="2 3">Mal33</strain>
    </source>
</reference>
<evidence type="ECO:0000313" key="3">
    <source>
        <dbReference type="Proteomes" id="UP000316770"/>
    </source>
</evidence>
<evidence type="ECO:0000256" key="1">
    <source>
        <dbReference type="SAM" id="Phobius"/>
    </source>
</evidence>
<feature type="transmembrane region" description="Helical" evidence="1">
    <location>
        <begin position="20"/>
        <end position="37"/>
    </location>
</feature>
<keyword evidence="1" id="KW-1133">Transmembrane helix</keyword>
<accession>A0A518J0L3</accession>